<gene>
    <name evidence="4" type="ORF">HDU87_008856</name>
</gene>
<evidence type="ECO:0000256" key="2">
    <source>
        <dbReference type="SAM" id="MobiDB-lite"/>
    </source>
</evidence>
<feature type="domain" description="Rho-GAP" evidence="3">
    <location>
        <begin position="536"/>
        <end position="736"/>
    </location>
</feature>
<dbReference type="PANTHER" id="PTHR46075">
    <property type="entry name" value="CHIMERIN FAMILY MEMBER"/>
    <property type="match status" value="1"/>
</dbReference>
<dbReference type="Gene3D" id="1.20.1270.60">
    <property type="entry name" value="Arfaptin homology (AH) domain/BAR domain"/>
    <property type="match status" value="1"/>
</dbReference>
<evidence type="ECO:0000313" key="4">
    <source>
        <dbReference type="EMBL" id="KAJ3170081.1"/>
    </source>
</evidence>
<dbReference type="InterPro" id="IPR027267">
    <property type="entry name" value="AH/BAR_dom_sf"/>
</dbReference>
<dbReference type="InterPro" id="IPR000198">
    <property type="entry name" value="RhoGAP_dom"/>
</dbReference>
<feature type="region of interest" description="Disordered" evidence="2">
    <location>
        <begin position="748"/>
        <end position="955"/>
    </location>
</feature>
<dbReference type="SUPFAM" id="SSF103657">
    <property type="entry name" value="BAR/IMD domain-like"/>
    <property type="match status" value="1"/>
</dbReference>
<keyword evidence="5" id="KW-1185">Reference proteome</keyword>
<evidence type="ECO:0000259" key="3">
    <source>
        <dbReference type="PROSITE" id="PS50238"/>
    </source>
</evidence>
<organism evidence="4 5">
    <name type="scientific">Geranomyces variabilis</name>
    <dbReference type="NCBI Taxonomy" id="109894"/>
    <lineage>
        <taxon>Eukaryota</taxon>
        <taxon>Fungi</taxon>
        <taxon>Fungi incertae sedis</taxon>
        <taxon>Chytridiomycota</taxon>
        <taxon>Chytridiomycota incertae sedis</taxon>
        <taxon>Chytridiomycetes</taxon>
        <taxon>Spizellomycetales</taxon>
        <taxon>Powellomycetaceae</taxon>
        <taxon>Geranomyces</taxon>
    </lineage>
</organism>
<dbReference type="Proteomes" id="UP001212152">
    <property type="component" value="Unassembled WGS sequence"/>
</dbReference>
<feature type="region of interest" description="Disordered" evidence="2">
    <location>
        <begin position="1100"/>
        <end position="1177"/>
    </location>
</feature>
<feature type="compositionally biased region" description="Low complexity" evidence="2">
    <location>
        <begin position="815"/>
        <end position="828"/>
    </location>
</feature>
<feature type="compositionally biased region" description="Acidic residues" evidence="2">
    <location>
        <begin position="1100"/>
        <end position="1162"/>
    </location>
</feature>
<dbReference type="GO" id="GO:0035556">
    <property type="term" value="P:intracellular signal transduction"/>
    <property type="evidence" value="ECO:0007669"/>
    <property type="project" value="InterPro"/>
</dbReference>
<proteinExistence type="predicted"/>
<evidence type="ECO:0000256" key="1">
    <source>
        <dbReference type="ARBA" id="ARBA00022468"/>
    </source>
</evidence>
<name>A0AAD5XLV7_9FUNG</name>
<dbReference type="InterPro" id="IPR008936">
    <property type="entry name" value="Rho_GTPase_activation_prot"/>
</dbReference>
<feature type="region of interest" description="Disordered" evidence="2">
    <location>
        <begin position="78"/>
        <end position="101"/>
    </location>
</feature>
<feature type="region of interest" description="Disordered" evidence="2">
    <location>
        <begin position="161"/>
        <end position="185"/>
    </location>
</feature>
<dbReference type="InterPro" id="IPR000591">
    <property type="entry name" value="DEP_dom"/>
</dbReference>
<dbReference type="AlphaFoldDB" id="A0AAD5XLV7"/>
<feature type="compositionally biased region" description="Low complexity" evidence="2">
    <location>
        <begin position="165"/>
        <end position="180"/>
    </location>
</feature>
<feature type="compositionally biased region" description="Gly residues" evidence="2">
    <location>
        <begin position="764"/>
        <end position="773"/>
    </location>
</feature>
<dbReference type="EMBL" id="JADGJQ010000099">
    <property type="protein sequence ID" value="KAJ3170081.1"/>
    <property type="molecule type" value="Genomic_DNA"/>
</dbReference>
<sequence length="1195" mass="129464">MLRFDDCFWGTGEDPAAGVRALHAVFTQHLAEADDLLALVRARVVSEETYASNFLELGRHSGSVAAPATLSLASAFSSSASSSSPSFSRDPTRRYSRASTPAIAAGTMTGLTTGDHNRITLNNIAQGLGNAAAKLQSAAAQSGLPGTSSWCLTTEPDSFNNGDRSIGNGTSSSSNLSTSTVGPIDDESSVRPVIRTIREQMVAMAAAHRRHADTLTMAVISPLQAFVEQHRKVMTKKKSEVDLNHQQLARLAADIGARHAVYIQKCKIAEEEDFKFRQDGESRASRIAPGPVMIGSRSVGPNEFQTIVETMRKEVKTKSIMTDLGLFEGCFMGEDALDHLRKRYPGIPRADLRLICREILARRLMAPLIGPNDGSFDPELPYQFGRPLLKSGEPPHVKARKDSEMARLDYDSAIKSAEHTRSALEFHITDYLLAAQEAERYRLKVIQEAVLALETAQVFLVSELQTTWRPPALVDSVNDSAAAEGAAHPATLLTSPNPEEGVQYIARRYRTGHLRSKPFVFESYKNGRAPHQVFGIGLEELSKVTKTPIPPIVRRCVSALYESLVAGRSTIDTWIVPNPDLPSVQFLRMEFNASPRCGRVTATTLKRYQPQVHAGVLKLYLVEAPVSLCSYDTYETLRMLYSDDFQKVDDDVRVKSVKSLLSTLSPPHYETLRFFTAYLHELVKPLAEDDDRIIRLAYSIGPCILRPTNETTETLQDQHPWRFSLELMVRHPEFFGPVDKAALMAEITMPPSPEPEDDGEHGDGGGQGIGGRNGNLTPALRSESTPPGTPPLREPVGNKQQGSWFPWPLTGTTAQQSPQPSPSESVSPTDENSSLQPQTDKSVKAARRVSRLEDRLAGVLAKAKGSVPVPTSDVDLEDDAPRTPVNELANTVEAEAAASGGDNPWTALKGFLGQKKPSNASLSSTSSTSTQKADPASRAAAAASPTATPPAAAVTAAATQRDAAYDSPEYIAAREVIVERNNKPSIYRSASVASVAGLAKSFLGSVVARASAASPKDEPLLGRMSPLAYTTTSVTPASPSSPSAAPEVIPAAPASADLTMVPVESTTFSPYEDVINADHPAEAEIPIAFHETALALQEEVMEEEEEEETESLYEDGEEEYEEEYAEGESEYAEGESEYAETEAEYEEAEEVVVVEEGAEGEEEARQAGEPGGEEEVQAHVFPASAQEMSEYLQWG</sequence>
<dbReference type="PANTHER" id="PTHR46075:SF5">
    <property type="entry name" value="PHOSPHATIDYLINOSITOL 3-KINASE REGULATORY SUBUNIT ALPHA"/>
    <property type="match status" value="1"/>
</dbReference>
<evidence type="ECO:0000313" key="5">
    <source>
        <dbReference type="Proteomes" id="UP001212152"/>
    </source>
</evidence>
<dbReference type="InterPro" id="IPR051854">
    <property type="entry name" value="Rho-type_GAP"/>
</dbReference>
<dbReference type="Gene3D" id="1.10.555.10">
    <property type="entry name" value="Rho GTPase activation protein"/>
    <property type="match status" value="1"/>
</dbReference>
<dbReference type="SMART" id="SM00049">
    <property type="entry name" value="DEP"/>
    <property type="match status" value="1"/>
</dbReference>
<comment type="caution">
    <text evidence="4">The sequence shown here is derived from an EMBL/GenBank/DDBJ whole genome shotgun (WGS) entry which is preliminary data.</text>
</comment>
<keyword evidence="1" id="KW-0343">GTPase activation</keyword>
<dbReference type="SMART" id="SM00324">
    <property type="entry name" value="RhoGAP"/>
    <property type="match status" value="1"/>
</dbReference>
<protein>
    <recommendedName>
        <fullName evidence="3">Rho-GAP domain-containing protein</fullName>
    </recommendedName>
</protein>
<feature type="compositionally biased region" description="Low complexity" evidence="2">
    <location>
        <begin position="78"/>
        <end position="88"/>
    </location>
</feature>
<feature type="compositionally biased region" description="Low complexity" evidence="2">
    <location>
        <begin position="921"/>
        <end position="955"/>
    </location>
</feature>
<dbReference type="SUPFAM" id="SSF48350">
    <property type="entry name" value="GTPase activation domain, GAP"/>
    <property type="match status" value="1"/>
</dbReference>
<dbReference type="GO" id="GO:0005096">
    <property type="term" value="F:GTPase activator activity"/>
    <property type="evidence" value="ECO:0007669"/>
    <property type="project" value="UniProtKB-KW"/>
</dbReference>
<dbReference type="Pfam" id="PF00620">
    <property type="entry name" value="RhoGAP"/>
    <property type="match status" value="1"/>
</dbReference>
<reference evidence="4" key="1">
    <citation type="submission" date="2020-05" db="EMBL/GenBank/DDBJ databases">
        <title>Phylogenomic resolution of chytrid fungi.</title>
        <authorList>
            <person name="Stajich J.E."/>
            <person name="Amses K."/>
            <person name="Simmons R."/>
            <person name="Seto K."/>
            <person name="Myers J."/>
            <person name="Bonds A."/>
            <person name="Quandt C.A."/>
            <person name="Barry K."/>
            <person name="Liu P."/>
            <person name="Grigoriev I."/>
            <person name="Longcore J.E."/>
            <person name="James T.Y."/>
        </authorList>
    </citation>
    <scope>NUCLEOTIDE SEQUENCE</scope>
    <source>
        <strain evidence="4">JEL0379</strain>
    </source>
</reference>
<accession>A0AAD5XLV7</accession>
<dbReference type="PROSITE" id="PS50238">
    <property type="entry name" value="RHOGAP"/>
    <property type="match status" value="1"/>
</dbReference>
<feature type="compositionally biased region" description="Polar residues" evidence="2">
    <location>
        <begin position="829"/>
        <end position="840"/>
    </location>
</feature>